<dbReference type="PANTHER" id="PTHR43689">
    <property type="entry name" value="HYDROLASE"/>
    <property type="match status" value="1"/>
</dbReference>
<organism evidence="2 3">
    <name type="scientific">Caenimonas sedimenti</name>
    <dbReference type="NCBI Taxonomy" id="2596921"/>
    <lineage>
        <taxon>Bacteria</taxon>
        <taxon>Pseudomonadati</taxon>
        <taxon>Pseudomonadota</taxon>
        <taxon>Betaproteobacteria</taxon>
        <taxon>Burkholderiales</taxon>
        <taxon>Comamonadaceae</taxon>
        <taxon>Caenimonas</taxon>
    </lineage>
</organism>
<dbReference type="RefSeq" id="WP_145892769.1">
    <property type="nucleotide sequence ID" value="NZ_VOBQ01000007.1"/>
</dbReference>
<dbReference type="Proteomes" id="UP000318199">
    <property type="component" value="Unassembled WGS sequence"/>
</dbReference>
<dbReference type="Pfam" id="PF12697">
    <property type="entry name" value="Abhydrolase_6"/>
    <property type="match status" value="1"/>
</dbReference>
<gene>
    <name evidence="2" type="ORF">FN976_09425</name>
</gene>
<dbReference type="SUPFAM" id="SSF53474">
    <property type="entry name" value="alpha/beta-Hydrolases"/>
    <property type="match status" value="1"/>
</dbReference>
<dbReference type="OrthoDB" id="7185741at2"/>
<dbReference type="Gene3D" id="3.40.50.1820">
    <property type="entry name" value="alpha/beta hydrolase"/>
    <property type="match status" value="1"/>
</dbReference>
<dbReference type="InterPro" id="IPR029058">
    <property type="entry name" value="AB_hydrolase_fold"/>
</dbReference>
<evidence type="ECO:0000313" key="3">
    <source>
        <dbReference type="Proteomes" id="UP000318199"/>
    </source>
</evidence>
<keyword evidence="3" id="KW-1185">Reference proteome</keyword>
<accession>A0A562ZT54</accession>
<evidence type="ECO:0000313" key="2">
    <source>
        <dbReference type="EMBL" id="TWO71587.1"/>
    </source>
</evidence>
<evidence type="ECO:0000259" key="1">
    <source>
        <dbReference type="Pfam" id="PF12697"/>
    </source>
</evidence>
<dbReference type="InterPro" id="IPR000073">
    <property type="entry name" value="AB_hydrolase_1"/>
</dbReference>
<reference evidence="2 3" key="1">
    <citation type="submission" date="2019-07" db="EMBL/GenBank/DDBJ databases">
        <title>Caenimonas sedimenti sp. nov., isolated from activated sludge.</title>
        <authorList>
            <person name="Xu J."/>
        </authorList>
    </citation>
    <scope>NUCLEOTIDE SEQUENCE [LARGE SCALE GENOMIC DNA]</scope>
    <source>
        <strain evidence="2 3">HX-9-20</strain>
    </source>
</reference>
<comment type="caution">
    <text evidence="2">The sequence shown here is derived from an EMBL/GenBank/DDBJ whole genome shotgun (WGS) entry which is preliminary data.</text>
</comment>
<name>A0A562ZT54_9BURK</name>
<protein>
    <submittedName>
        <fullName evidence="2">Alpha/beta hydrolase</fullName>
    </submittedName>
</protein>
<dbReference type="GO" id="GO:0016787">
    <property type="term" value="F:hydrolase activity"/>
    <property type="evidence" value="ECO:0007669"/>
    <property type="project" value="UniProtKB-KW"/>
</dbReference>
<sequence>MPGWLPARLGALPPIQAVQTRQGRLSYLLSGSGPATILLFNGAGVSLEGWRALYPEIEQCGTVFGWNRFGMQGSDPPKQKQTGTVVVASLRELLGYAGLAPPYILVAHSLGGLYANLFARLHPGEVTAVLFVEATHPRDRAVLRTHETQLVRALGKVISLPQLLFKPNVHAELECVDDTVREIEVAGPFPDVPVRVITGGKAPPAWLMSPAAVGARRAHQQELARLSPHGEQVIAHESGHFPQLTQPEVVLEALRALAALTPTRAPVT</sequence>
<feature type="domain" description="AB hydrolase-1" evidence="1">
    <location>
        <begin position="37"/>
        <end position="253"/>
    </location>
</feature>
<dbReference type="AlphaFoldDB" id="A0A562ZT54"/>
<keyword evidence="2" id="KW-0378">Hydrolase</keyword>
<dbReference type="PANTHER" id="PTHR43689:SF8">
    <property type="entry name" value="ALPHA_BETA-HYDROLASES SUPERFAMILY PROTEIN"/>
    <property type="match status" value="1"/>
</dbReference>
<dbReference type="EMBL" id="VOBQ01000007">
    <property type="protein sequence ID" value="TWO71587.1"/>
    <property type="molecule type" value="Genomic_DNA"/>
</dbReference>
<proteinExistence type="predicted"/>